<gene>
    <name evidence="1" type="ORF">POPTR_007G061901v4</name>
</gene>
<dbReference type="EMBL" id="CM009296">
    <property type="protein sequence ID" value="KAI9391225.1"/>
    <property type="molecule type" value="Genomic_DNA"/>
</dbReference>
<reference evidence="1 2" key="1">
    <citation type="journal article" date="2006" name="Science">
        <title>The genome of black cottonwood, Populus trichocarpa (Torr. &amp; Gray).</title>
        <authorList>
            <person name="Tuskan G.A."/>
            <person name="Difazio S."/>
            <person name="Jansson S."/>
            <person name="Bohlmann J."/>
            <person name="Grigoriev I."/>
            <person name="Hellsten U."/>
            <person name="Putnam N."/>
            <person name="Ralph S."/>
            <person name="Rombauts S."/>
            <person name="Salamov A."/>
            <person name="Schein J."/>
            <person name="Sterck L."/>
            <person name="Aerts A."/>
            <person name="Bhalerao R.R."/>
            <person name="Bhalerao R.P."/>
            <person name="Blaudez D."/>
            <person name="Boerjan W."/>
            <person name="Brun A."/>
            <person name="Brunner A."/>
            <person name="Busov V."/>
            <person name="Campbell M."/>
            <person name="Carlson J."/>
            <person name="Chalot M."/>
            <person name="Chapman J."/>
            <person name="Chen G.L."/>
            <person name="Cooper D."/>
            <person name="Coutinho P.M."/>
            <person name="Couturier J."/>
            <person name="Covert S."/>
            <person name="Cronk Q."/>
            <person name="Cunningham R."/>
            <person name="Davis J."/>
            <person name="Degroeve S."/>
            <person name="Dejardin A."/>
            <person name="Depamphilis C."/>
            <person name="Detter J."/>
            <person name="Dirks B."/>
            <person name="Dubchak I."/>
            <person name="Duplessis S."/>
            <person name="Ehlting J."/>
            <person name="Ellis B."/>
            <person name="Gendler K."/>
            <person name="Goodstein D."/>
            <person name="Gribskov M."/>
            <person name="Grimwood J."/>
            <person name="Groover A."/>
            <person name="Gunter L."/>
            <person name="Hamberger B."/>
            <person name="Heinze B."/>
            <person name="Helariutta Y."/>
            <person name="Henrissat B."/>
            <person name="Holligan D."/>
            <person name="Holt R."/>
            <person name="Huang W."/>
            <person name="Islam-Faridi N."/>
            <person name="Jones S."/>
            <person name="Jones-Rhoades M."/>
            <person name="Jorgensen R."/>
            <person name="Joshi C."/>
            <person name="Kangasjarvi J."/>
            <person name="Karlsson J."/>
            <person name="Kelleher C."/>
            <person name="Kirkpatrick R."/>
            <person name="Kirst M."/>
            <person name="Kohler A."/>
            <person name="Kalluri U."/>
            <person name="Larimer F."/>
            <person name="Leebens-Mack J."/>
            <person name="Leple J.C."/>
            <person name="Locascio P."/>
            <person name="Lou Y."/>
            <person name="Lucas S."/>
            <person name="Martin F."/>
            <person name="Montanini B."/>
            <person name="Napoli C."/>
            <person name="Nelson D.R."/>
            <person name="Nelson C."/>
            <person name="Nieminen K."/>
            <person name="Nilsson O."/>
            <person name="Pereda V."/>
            <person name="Peter G."/>
            <person name="Philippe R."/>
            <person name="Pilate G."/>
            <person name="Poliakov A."/>
            <person name="Razumovskaya J."/>
            <person name="Richardson P."/>
            <person name="Rinaldi C."/>
            <person name="Ritland K."/>
            <person name="Rouze P."/>
            <person name="Ryaboy D."/>
            <person name="Schmutz J."/>
            <person name="Schrader J."/>
            <person name="Segerman B."/>
            <person name="Shin H."/>
            <person name="Siddiqui A."/>
            <person name="Sterky F."/>
            <person name="Terry A."/>
            <person name="Tsai C.J."/>
            <person name="Uberbacher E."/>
            <person name="Unneberg P."/>
            <person name="Vahala J."/>
            <person name="Wall K."/>
            <person name="Wessler S."/>
            <person name="Yang G."/>
            <person name="Yin T."/>
            <person name="Douglas C."/>
            <person name="Marra M."/>
            <person name="Sandberg G."/>
            <person name="Van de Peer Y."/>
            <person name="Rokhsar D."/>
        </authorList>
    </citation>
    <scope>NUCLEOTIDE SEQUENCE [LARGE SCALE GENOMIC DNA]</scope>
    <source>
        <strain evidence="2">cv. Nisqually</strain>
    </source>
</reference>
<organism evidence="1 2">
    <name type="scientific">Populus trichocarpa</name>
    <name type="common">Western balsam poplar</name>
    <name type="synonym">Populus balsamifera subsp. trichocarpa</name>
    <dbReference type="NCBI Taxonomy" id="3694"/>
    <lineage>
        <taxon>Eukaryota</taxon>
        <taxon>Viridiplantae</taxon>
        <taxon>Streptophyta</taxon>
        <taxon>Embryophyta</taxon>
        <taxon>Tracheophyta</taxon>
        <taxon>Spermatophyta</taxon>
        <taxon>Magnoliopsida</taxon>
        <taxon>eudicotyledons</taxon>
        <taxon>Gunneridae</taxon>
        <taxon>Pentapetalae</taxon>
        <taxon>rosids</taxon>
        <taxon>fabids</taxon>
        <taxon>Malpighiales</taxon>
        <taxon>Salicaceae</taxon>
        <taxon>Saliceae</taxon>
        <taxon>Populus</taxon>
    </lineage>
</organism>
<sequence>MRDFSWIRSFPFFGSFFGPSEKDSKPSRKQARENEGAPGGKRLSIIVARLPNRQLLKYQRLLSLAFISGLFTTSYQRCFRDLTLSTPGANLLSVLPSRRRTRARVEPFLSGVTAVERNKILRSRNIRAGSTVNSAKI</sequence>
<keyword evidence="2" id="KW-1185">Reference proteome</keyword>
<accession>A0ACC0SPK6</accession>
<name>A0ACC0SPK6_POPTR</name>
<dbReference type="Proteomes" id="UP000006729">
    <property type="component" value="Chromosome 7"/>
</dbReference>
<evidence type="ECO:0000313" key="2">
    <source>
        <dbReference type="Proteomes" id="UP000006729"/>
    </source>
</evidence>
<proteinExistence type="predicted"/>
<protein>
    <submittedName>
        <fullName evidence="1">Uncharacterized protein</fullName>
    </submittedName>
</protein>
<evidence type="ECO:0000313" key="1">
    <source>
        <dbReference type="EMBL" id="KAI9391225.1"/>
    </source>
</evidence>
<comment type="caution">
    <text evidence="1">The sequence shown here is derived from an EMBL/GenBank/DDBJ whole genome shotgun (WGS) entry which is preliminary data.</text>
</comment>